<dbReference type="HOGENOM" id="CLU_082754_1_0_1"/>
<dbReference type="PANTHER" id="PTHR13375">
    <property type="entry name" value="FMS INTERACTING PROTEIN"/>
    <property type="match status" value="1"/>
</dbReference>
<name>A0A0C3GGP2_PILCF</name>
<organism evidence="5 6">
    <name type="scientific">Piloderma croceum (strain F 1598)</name>
    <dbReference type="NCBI Taxonomy" id="765440"/>
    <lineage>
        <taxon>Eukaryota</taxon>
        <taxon>Fungi</taxon>
        <taxon>Dikarya</taxon>
        <taxon>Basidiomycota</taxon>
        <taxon>Agaricomycotina</taxon>
        <taxon>Agaricomycetes</taxon>
        <taxon>Agaricomycetidae</taxon>
        <taxon>Atheliales</taxon>
        <taxon>Atheliaceae</taxon>
        <taxon>Piloderma</taxon>
    </lineage>
</organism>
<evidence type="ECO:0008006" key="7">
    <source>
        <dbReference type="Google" id="ProtNLM"/>
    </source>
</evidence>
<dbReference type="GO" id="GO:0003729">
    <property type="term" value="F:mRNA binding"/>
    <property type="evidence" value="ECO:0007669"/>
    <property type="project" value="TreeGrafter"/>
</dbReference>
<feature type="coiled-coil region" evidence="4">
    <location>
        <begin position="134"/>
        <end position="187"/>
    </location>
</feature>
<evidence type="ECO:0000256" key="4">
    <source>
        <dbReference type="SAM" id="Coils"/>
    </source>
</evidence>
<accession>A0A0C3GGP2</accession>
<dbReference type="EMBL" id="KN832972">
    <property type="protein sequence ID" value="KIM90819.1"/>
    <property type="molecule type" value="Genomic_DNA"/>
</dbReference>
<dbReference type="STRING" id="765440.A0A0C3GGP2"/>
<dbReference type="Pfam" id="PF09766">
    <property type="entry name" value="FmiP_Thoc5"/>
    <property type="match status" value="1"/>
</dbReference>
<reference evidence="5 6" key="1">
    <citation type="submission" date="2014-04" db="EMBL/GenBank/DDBJ databases">
        <authorList>
            <consortium name="DOE Joint Genome Institute"/>
            <person name="Kuo A."/>
            <person name="Tarkka M."/>
            <person name="Buscot F."/>
            <person name="Kohler A."/>
            <person name="Nagy L.G."/>
            <person name="Floudas D."/>
            <person name="Copeland A."/>
            <person name="Barry K.W."/>
            <person name="Cichocki N."/>
            <person name="Veneault-Fourrey C."/>
            <person name="LaButti K."/>
            <person name="Lindquist E.A."/>
            <person name="Lipzen A."/>
            <person name="Lundell T."/>
            <person name="Morin E."/>
            <person name="Murat C."/>
            <person name="Sun H."/>
            <person name="Tunlid A."/>
            <person name="Henrissat B."/>
            <person name="Grigoriev I.V."/>
            <person name="Hibbett D.S."/>
            <person name="Martin F."/>
            <person name="Nordberg H.P."/>
            <person name="Cantor M.N."/>
            <person name="Hua S.X."/>
        </authorList>
    </citation>
    <scope>NUCLEOTIDE SEQUENCE [LARGE SCALE GENOMIC DNA]</scope>
    <source>
        <strain evidence="5 6">F 1598</strain>
    </source>
</reference>
<dbReference type="Proteomes" id="UP000054166">
    <property type="component" value="Unassembled WGS sequence"/>
</dbReference>
<dbReference type="OrthoDB" id="20582at2759"/>
<protein>
    <recommendedName>
        <fullName evidence="7">Fms interacting protein</fullName>
    </recommendedName>
</protein>
<dbReference type="InParanoid" id="A0A0C3GGP2"/>
<evidence type="ECO:0000256" key="1">
    <source>
        <dbReference type="ARBA" id="ARBA00004123"/>
    </source>
</evidence>
<evidence type="ECO:0000256" key="2">
    <source>
        <dbReference type="ARBA" id="ARBA00008044"/>
    </source>
</evidence>
<dbReference type="GO" id="GO:0006406">
    <property type="term" value="P:mRNA export from nucleus"/>
    <property type="evidence" value="ECO:0007669"/>
    <property type="project" value="TreeGrafter"/>
</dbReference>
<gene>
    <name evidence="5" type="ORF">PILCRDRAFT_59467</name>
</gene>
<proteinExistence type="inferred from homology"/>
<evidence type="ECO:0000256" key="3">
    <source>
        <dbReference type="ARBA" id="ARBA00023242"/>
    </source>
</evidence>
<keyword evidence="4" id="KW-0175">Coiled coil</keyword>
<dbReference type="InterPro" id="IPR019163">
    <property type="entry name" value="THO_Thoc5"/>
</dbReference>
<comment type="similarity">
    <text evidence="2">Belongs to the THOC5 family.</text>
</comment>
<sequence length="208" mass="23620">MDTYEDPNVPDAVIENLQDLVSTNYLGTDTAAMHIRASALVARLKALNRNANAATRVHKQATAEARQEMDQTHLGLQNLLYEKRHLEREIEKCRQFASIYQDVPLYSLDQFKELAPPEAVVDDEHQLMLNRLSFELAERQRLDLKKRNLAAQKEELLKESKEKQVTYDNVKSQVDKLMKMAAEIKKTVDDLVLPIPSSSPPPSSPVPS</sequence>
<dbReference type="GO" id="GO:0000445">
    <property type="term" value="C:THO complex part of transcription export complex"/>
    <property type="evidence" value="ECO:0007669"/>
    <property type="project" value="TreeGrafter"/>
</dbReference>
<evidence type="ECO:0000313" key="5">
    <source>
        <dbReference type="EMBL" id="KIM90819.1"/>
    </source>
</evidence>
<comment type="subcellular location">
    <subcellularLocation>
        <location evidence="1">Nucleus</location>
    </subcellularLocation>
</comment>
<reference evidence="6" key="2">
    <citation type="submission" date="2015-01" db="EMBL/GenBank/DDBJ databases">
        <title>Evolutionary Origins and Diversification of the Mycorrhizal Mutualists.</title>
        <authorList>
            <consortium name="DOE Joint Genome Institute"/>
            <consortium name="Mycorrhizal Genomics Consortium"/>
            <person name="Kohler A."/>
            <person name="Kuo A."/>
            <person name="Nagy L.G."/>
            <person name="Floudas D."/>
            <person name="Copeland A."/>
            <person name="Barry K.W."/>
            <person name="Cichocki N."/>
            <person name="Veneault-Fourrey C."/>
            <person name="LaButti K."/>
            <person name="Lindquist E.A."/>
            <person name="Lipzen A."/>
            <person name="Lundell T."/>
            <person name="Morin E."/>
            <person name="Murat C."/>
            <person name="Riley R."/>
            <person name="Ohm R."/>
            <person name="Sun H."/>
            <person name="Tunlid A."/>
            <person name="Henrissat B."/>
            <person name="Grigoriev I.V."/>
            <person name="Hibbett D.S."/>
            <person name="Martin F."/>
        </authorList>
    </citation>
    <scope>NUCLEOTIDE SEQUENCE [LARGE SCALE GENOMIC DNA]</scope>
    <source>
        <strain evidence="6">F 1598</strain>
    </source>
</reference>
<evidence type="ECO:0000313" key="6">
    <source>
        <dbReference type="Proteomes" id="UP000054166"/>
    </source>
</evidence>
<dbReference type="PANTHER" id="PTHR13375:SF3">
    <property type="entry name" value="THO COMPLEX SUBUNIT 5 HOMOLOG"/>
    <property type="match status" value="1"/>
</dbReference>
<keyword evidence="3" id="KW-0539">Nucleus</keyword>
<keyword evidence="6" id="KW-1185">Reference proteome</keyword>
<dbReference type="AlphaFoldDB" id="A0A0C3GGP2"/>